<dbReference type="AlphaFoldDB" id="A0A4Q5E2T9"/>
<keyword evidence="1" id="KW-0808">Transferase</keyword>
<sequence length="354" mass="40770">MRYFITNILPHHLSGKYKISYAASNFSWALINSEVFDEVFSIAPLNVTGDIDDVQMNELVYSKWRKKKAFLRYLAPIKEQVAIFKKIKSGSSVWFYNISPLNIVLFFLCKWFKPSVQCNVIVLDIYIPKSRISLDTLCLWTINHAHANIRLSDSPRFTCQRSECLPGVVPLNAPDFPKVSSLSWEFLLSGLLREDISQISLVIKVFSQLPNAILHITGFSERSDLLKAECEKYPNIHFHGELPFSEYIELLHRVPFLLSTRDPKEEGNQCNFPSKVIEGILHNRIIVSTIKYNQLSGLNYFYISSEENESLQQFSNIINMENAELLRYANQSEKAKVLFSPLRWGETMSKLDAN</sequence>
<proteinExistence type="predicted"/>
<dbReference type="GO" id="GO:0016740">
    <property type="term" value="F:transferase activity"/>
    <property type="evidence" value="ECO:0007669"/>
    <property type="project" value="UniProtKB-KW"/>
</dbReference>
<reference evidence="1 2" key="1">
    <citation type="journal article" date="2019" name="Nat. Med.">
        <title>A library of human gut bacterial isolates paired with longitudinal multiomics data enables mechanistic microbiome research.</title>
        <authorList>
            <person name="Poyet M."/>
            <person name="Groussin M."/>
            <person name="Gibbons S.M."/>
            <person name="Avila-Pacheco J."/>
            <person name="Jiang X."/>
            <person name="Kearney S.M."/>
            <person name="Perrotta A.R."/>
            <person name="Berdy B."/>
            <person name="Zhao S."/>
            <person name="Lieberman T.D."/>
            <person name="Swanson P.K."/>
            <person name="Smith M."/>
            <person name="Roesemann S."/>
            <person name="Alexander J.E."/>
            <person name="Rich S.A."/>
            <person name="Livny J."/>
            <person name="Vlamakis H."/>
            <person name="Clish C."/>
            <person name="Bullock K."/>
            <person name="Deik A."/>
            <person name="Scott J."/>
            <person name="Pierce K.A."/>
            <person name="Xavier R.J."/>
            <person name="Alm E.J."/>
        </authorList>
    </citation>
    <scope>NUCLEOTIDE SEQUENCE [LARGE SCALE GENOMIC DNA]</scope>
    <source>
        <strain evidence="1 2">BIOML-A6</strain>
    </source>
</reference>
<protein>
    <submittedName>
        <fullName evidence="1">Glycosyltransferase family 4 protein</fullName>
    </submittedName>
</protein>
<name>A0A4Q5E2T9_BACUN</name>
<dbReference type="Gene3D" id="3.40.50.2000">
    <property type="entry name" value="Glycogen Phosphorylase B"/>
    <property type="match status" value="1"/>
</dbReference>
<accession>A0A4Q5E2T9</accession>
<evidence type="ECO:0000313" key="1">
    <source>
        <dbReference type="EMBL" id="KAB4238586.1"/>
    </source>
</evidence>
<dbReference type="Proteomes" id="UP000431575">
    <property type="component" value="Unassembled WGS sequence"/>
</dbReference>
<dbReference type="RefSeq" id="WP_130081542.1">
    <property type="nucleotide sequence ID" value="NZ_RCXX01000013.1"/>
</dbReference>
<dbReference type="SUPFAM" id="SSF53756">
    <property type="entry name" value="UDP-Glycosyltransferase/glycogen phosphorylase"/>
    <property type="match status" value="1"/>
</dbReference>
<dbReference type="EMBL" id="WCTM01000013">
    <property type="protein sequence ID" value="KAB4238586.1"/>
    <property type="molecule type" value="Genomic_DNA"/>
</dbReference>
<organism evidence="1 2">
    <name type="scientific">Bacteroides uniformis</name>
    <dbReference type="NCBI Taxonomy" id="820"/>
    <lineage>
        <taxon>Bacteria</taxon>
        <taxon>Pseudomonadati</taxon>
        <taxon>Bacteroidota</taxon>
        <taxon>Bacteroidia</taxon>
        <taxon>Bacteroidales</taxon>
        <taxon>Bacteroidaceae</taxon>
        <taxon>Bacteroides</taxon>
    </lineage>
</organism>
<gene>
    <name evidence="1" type="ORF">GAP41_17920</name>
</gene>
<comment type="caution">
    <text evidence="1">The sequence shown here is derived from an EMBL/GenBank/DDBJ whole genome shotgun (WGS) entry which is preliminary data.</text>
</comment>
<evidence type="ECO:0000313" key="2">
    <source>
        <dbReference type="Proteomes" id="UP000431575"/>
    </source>
</evidence>